<proteinExistence type="predicted"/>
<dbReference type="Proteomes" id="UP000244248">
    <property type="component" value="Unassembled WGS sequence"/>
</dbReference>
<evidence type="ECO:0000256" key="1">
    <source>
        <dbReference type="SAM" id="MobiDB-lite"/>
    </source>
</evidence>
<dbReference type="RefSeq" id="WP_107938514.1">
    <property type="nucleotide sequence ID" value="NZ_QANS01000001.1"/>
</dbReference>
<feature type="chain" id="PRO_5015432032" description="Peptidase S1 domain-containing protein" evidence="2">
    <location>
        <begin position="22"/>
        <end position="505"/>
    </location>
</feature>
<dbReference type="InterPro" id="IPR009003">
    <property type="entry name" value="Peptidase_S1_PA"/>
</dbReference>
<dbReference type="Gene3D" id="2.40.10.10">
    <property type="entry name" value="Trypsin-like serine proteases"/>
    <property type="match status" value="2"/>
</dbReference>
<evidence type="ECO:0000313" key="4">
    <source>
        <dbReference type="Proteomes" id="UP000244248"/>
    </source>
</evidence>
<feature type="region of interest" description="Disordered" evidence="1">
    <location>
        <begin position="453"/>
        <end position="474"/>
    </location>
</feature>
<keyword evidence="4" id="KW-1185">Reference proteome</keyword>
<evidence type="ECO:0000313" key="3">
    <source>
        <dbReference type="EMBL" id="PTU32806.1"/>
    </source>
</evidence>
<keyword evidence="2" id="KW-0732">Signal</keyword>
<dbReference type="EMBL" id="QANS01000001">
    <property type="protein sequence ID" value="PTU32806.1"/>
    <property type="molecule type" value="Genomic_DNA"/>
</dbReference>
<feature type="signal peptide" evidence="2">
    <location>
        <begin position="1"/>
        <end position="21"/>
    </location>
</feature>
<dbReference type="OrthoDB" id="5619888at2"/>
<protein>
    <recommendedName>
        <fullName evidence="5">Peptidase S1 domain-containing protein</fullName>
    </recommendedName>
</protein>
<dbReference type="PANTHER" id="PTHR36234">
    <property type="entry name" value="LYSYL ENDOPEPTIDASE"/>
    <property type="match status" value="1"/>
</dbReference>
<accession>A0A2T5MJP6</accession>
<organism evidence="3 4">
    <name type="scientific">Stenotrophobium rhamnosiphilum</name>
    <dbReference type="NCBI Taxonomy" id="2029166"/>
    <lineage>
        <taxon>Bacteria</taxon>
        <taxon>Pseudomonadati</taxon>
        <taxon>Pseudomonadota</taxon>
        <taxon>Gammaproteobacteria</taxon>
        <taxon>Nevskiales</taxon>
        <taxon>Nevskiaceae</taxon>
        <taxon>Stenotrophobium</taxon>
    </lineage>
</organism>
<dbReference type="InterPro" id="IPR043504">
    <property type="entry name" value="Peptidase_S1_PA_chymotrypsin"/>
</dbReference>
<evidence type="ECO:0008006" key="5">
    <source>
        <dbReference type="Google" id="ProtNLM"/>
    </source>
</evidence>
<evidence type="ECO:0000256" key="2">
    <source>
        <dbReference type="SAM" id="SignalP"/>
    </source>
</evidence>
<dbReference type="AlphaFoldDB" id="A0A2T5MJP6"/>
<gene>
    <name evidence="3" type="ORF">CJD38_01430</name>
</gene>
<sequence length="505" mass="52405">MNFRQFLACIVLLTSSISASAATKLIPDLRHLDALPIHSLPVLSMQKSVAAAISKDQPLQFAVSAPLSLTLDDGSWAKLDDGNWSWRTRVYSSGAQSLNLHFSQFDLPADATLWLYDPNGEVIAGPYTSANELSDKQLWTAVVNGETVIVELRVSSASKDQVHLQLAEVNHGYRGFAKASTGSFGDSGSCEIDVACTAGQPYLAQARALARITISGTALCSGQLVNNVRQDNTPFFLTANHCGISSSNASSVVFYWNYQNSRCGGDGAEPTYQTQSGSIWVAGNVSSDFTLLKTAVQPTTSWNLYLAGWNAGNSAPQSGGIVHHPAGDVTKIAVYSSPAVSLNNQTLCTGTLPITGSCSSTRSVNVWRVSYTQGVTEGGSSGSALYDQNKLIVGQLSGGSTKCGGSSSATDIYGRTNAAWTATSSASGQLKANLDPDNTGTLSLVGKNLGAASSGGGSSGGSSSGGSSGGGVPRGTGSMPLFTLLGLAALGLFRRRLTSRRASSV</sequence>
<dbReference type="SUPFAM" id="SSF50494">
    <property type="entry name" value="Trypsin-like serine proteases"/>
    <property type="match status" value="1"/>
</dbReference>
<dbReference type="PANTHER" id="PTHR36234:SF5">
    <property type="entry name" value="LYSYL ENDOPEPTIDASE"/>
    <property type="match status" value="1"/>
</dbReference>
<name>A0A2T5MJP6_9GAMM</name>
<comment type="caution">
    <text evidence="3">The sequence shown here is derived from an EMBL/GenBank/DDBJ whole genome shotgun (WGS) entry which is preliminary data.</text>
</comment>
<reference evidence="3 4" key="1">
    <citation type="submission" date="2018-04" db="EMBL/GenBank/DDBJ databases">
        <title>Novel species isolated from glacier.</title>
        <authorList>
            <person name="Liu Q."/>
            <person name="Xin Y.-H."/>
        </authorList>
    </citation>
    <scope>NUCLEOTIDE SEQUENCE [LARGE SCALE GENOMIC DNA]</scope>
    <source>
        <strain evidence="3 4">GT1R17</strain>
    </source>
</reference>